<dbReference type="Gene3D" id="2.30.29.30">
    <property type="entry name" value="Pleckstrin-homology domain (PH domain)/Phosphotyrosine-binding domain (PTB)"/>
    <property type="match status" value="1"/>
</dbReference>
<dbReference type="SMART" id="SM00222">
    <property type="entry name" value="Sec7"/>
    <property type="match status" value="1"/>
</dbReference>
<dbReference type="Pfam" id="PF08550">
    <property type="entry name" value="GATA_AreA"/>
    <property type="match status" value="1"/>
</dbReference>
<organism evidence="12 13">
    <name type="scientific">Amanita thiersii Skay4041</name>
    <dbReference type="NCBI Taxonomy" id="703135"/>
    <lineage>
        <taxon>Eukaryota</taxon>
        <taxon>Fungi</taxon>
        <taxon>Dikarya</taxon>
        <taxon>Basidiomycota</taxon>
        <taxon>Agaricomycotina</taxon>
        <taxon>Agaricomycetes</taxon>
        <taxon>Agaricomycetidae</taxon>
        <taxon>Agaricales</taxon>
        <taxon>Pluteineae</taxon>
        <taxon>Amanitaceae</taxon>
        <taxon>Amanita</taxon>
    </lineage>
</organism>
<dbReference type="InterPro" id="IPR013088">
    <property type="entry name" value="Znf_NHR/GATA"/>
</dbReference>
<dbReference type="SUPFAM" id="SSF50729">
    <property type="entry name" value="PH domain-like"/>
    <property type="match status" value="1"/>
</dbReference>
<feature type="compositionally biased region" description="Polar residues" evidence="9">
    <location>
        <begin position="1509"/>
        <end position="1537"/>
    </location>
</feature>
<feature type="region of interest" description="Disordered" evidence="9">
    <location>
        <begin position="171"/>
        <end position="206"/>
    </location>
</feature>
<feature type="compositionally biased region" description="Polar residues" evidence="9">
    <location>
        <begin position="1779"/>
        <end position="1793"/>
    </location>
</feature>
<feature type="region of interest" description="Disordered" evidence="9">
    <location>
        <begin position="859"/>
        <end position="882"/>
    </location>
</feature>
<keyword evidence="4" id="KW-0862">Zinc</keyword>
<dbReference type="CDD" id="cd00202">
    <property type="entry name" value="ZnF_GATA"/>
    <property type="match status" value="1"/>
</dbReference>
<feature type="compositionally biased region" description="Low complexity" evidence="9">
    <location>
        <begin position="1014"/>
        <end position="1028"/>
    </location>
</feature>
<dbReference type="Pfam" id="PF01369">
    <property type="entry name" value="Sec7"/>
    <property type="match status" value="1"/>
</dbReference>
<evidence type="ECO:0000256" key="3">
    <source>
        <dbReference type="ARBA" id="ARBA00022771"/>
    </source>
</evidence>
<evidence type="ECO:0000259" key="11">
    <source>
        <dbReference type="PROSITE" id="PS50190"/>
    </source>
</evidence>
<dbReference type="GO" id="GO:0000122">
    <property type="term" value="P:negative regulation of transcription by RNA polymerase II"/>
    <property type="evidence" value="ECO:0007669"/>
    <property type="project" value="TreeGrafter"/>
</dbReference>
<keyword evidence="13" id="KW-1185">Reference proteome</keyword>
<feature type="compositionally biased region" description="Low complexity" evidence="9">
    <location>
        <begin position="1488"/>
        <end position="1501"/>
    </location>
</feature>
<dbReference type="InterPro" id="IPR023394">
    <property type="entry name" value="Sec7_C_sf"/>
</dbReference>
<evidence type="ECO:0000256" key="7">
    <source>
        <dbReference type="ARBA" id="ARBA00023242"/>
    </source>
</evidence>
<dbReference type="InterPro" id="IPR011993">
    <property type="entry name" value="PH-like_dom_sf"/>
</dbReference>
<dbReference type="GO" id="GO:0005085">
    <property type="term" value="F:guanyl-nucleotide exchange factor activity"/>
    <property type="evidence" value="ECO:0007669"/>
    <property type="project" value="InterPro"/>
</dbReference>
<dbReference type="OrthoDB" id="2157641at2759"/>
<keyword evidence="6" id="KW-0804">Transcription</keyword>
<dbReference type="InterPro" id="IPR035999">
    <property type="entry name" value="Sec7_dom_sf"/>
</dbReference>
<dbReference type="PROSITE" id="PS50190">
    <property type="entry name" value="SEC7"/>
    <property type="match status" value="1"/>
</dbReference>
<feature type="region of interest" description="Disordered" evidence="9">
    <location>
        <begin position="1342"/>
        <end position="1363"/>
    </location>
</feature>
<dbReference type="FunFam" id="3.30.50.10:FF:000007">
    <property type="entry name" value="Nitrogen regulatory AreA, N-terminal"/>
    <property type="match status" value="1"/>
</dbReference>
<dbReference type="Pfam" id="PF00320">
    <property type="entry name" value="GATA"/>
    <property type="match status" value="1"/>
</dbReference>
<feature type="domain" description="GATA-type" evidence="10">
    <location>
        <begin position="958"/>
        <end position="1011"/>
    </location>
</feature>
<dbReference type="GO" id="GO:0045944">
    <property type="term" value="P:positive regulation of transcription by RNA polymerase II"/>
    <property type="evidence" value="ECO:0007669"/>
    <property type="project" value="TreeGrafter"/>
</dbReference>
<proteinExistence type="predicted"/>
<dbReference type="InterPro" id="IPR039355">
    <property type="entry name" value="Transcription_factor_GATA"/>
</dbReference>
<dbReference type="Proteomes" id="UP000242287">
    <property type="component" value="Unassembled WGS sequence"/>
</dbReference>
<feature type="region of interest" description="Disordered" evidence="9">
    <location>
        <begin position="647"/>
        <end position="693"/>
    </location>
</feature>
<evidence type="ECO:0000259" key="10">
    <source>
        <dbReference type="PROSITE" id="PS50114"/>
    </source>
</evidence>
<evidence type="ECO:0000256" key="9">
    <source>
        <dbReference type="SAM" id="MobiDB-lite"/>
    </source>
</evidence>
<dbReference type="PANTHER" id="PTHR10071">
    <property type="entry name" value="TRANSCRIPTION FACTOR GATA FAMILY MEMBER"/>
    <property type="match status" value="1"/>
</dbReference>
<feature type="region of interest" description="Disordered" evidence="9">
    <location>
        <begin position="1872"/>
        <end position="1897"/>
    </location>
</feature>
<evidence type="ECO:0000313" key="12">
    <source>
        <dbReference type="EMBL" id="PFH45519.1"/>
    </source>
</evidence>
<dbReference type="EMBL" id="KZ302353">
    <property type="protein sequence ID" value="PFH45519.1"/>
    <property type="molecule type" value="Genomic_DNA"/>
</dbReference>
<evidence type="ECO:0000256" key="5">
    <source>
        <dbReference type="ARBA" id="ARBA00023015"/>
    </source>
</evidence>
<dbReference type="SMART" id="SM00401">
    <property type="entry name" value="ZnF_GATA"/>
    <property type="match status" value="1"/>
</dbReference>
<dbReference type="InterPro" id="IPR001849">
    <property type="entry name" value="PH_domain"/>
</dbReference>
<evidence type="ECO:0000256" key="2">
    <source>
        <dbReference type="ARBA" id="ARBA00022723"/>
    </source>
</evidence>
<keyword evidence="2" id="KW-0479">Metal-binding</keyword>
<dbReference type="InterPro" id="IPR013860">
    <property type="entry name" value="AreA_GATA"/>
</dbReference>
<dbReference type="InterPro" id="IPR041681">
    <property type="entry name" value="PH_9"/>
</dbReference>
<dbReference type="Gene3D" id="1.10.1000.11">
    <property type="entry name" value="Arf Nucleotide-binding Site Opener,domain 2"/>
    <property type="match status" value="1"/>
</dbReference>
<dbReference type="STRING" id="703135.A0A2A9N6T5"/>
<feature type="region of interest" description="Disordered" evidence="9">
    <location>
        <begin position="1133"/>
        <end position="1251"/>
    </location>
</feature>
<dbReference type="SMART" id="SM00233">
    <property type="entry name" value="PH"/>
    <property type="match status" value="1"/>
</dbReference>
<reference evidence="12 13" key="1">
    <citation type="submission" date="2014-02" db="EMBL/GenBank/DDBJ databases">
        <title>Transposable element dynamics among asymbiotic and ectomycorrhizal Amanita fungi.</title>
        <authorList>
            <consortium name="DOE Joint Genome Institute"/>
            <person name="Hess J."/>
            <person name="Skrede I."/>
            <person name="Wolfe B."/>
            <person name="LaButti K."/>
            <person name="Ohm R.A."/>
            <person name="Grigoriev I.V."/>
            <person name="Pringle A."/>
        </authorList>
    </citation>
    <scope>NUCLEOTIDE SEQUENCE [LARGE SCALE GENOMIC DNA]</scope>
    <source>
        <strain evidence="12 13">SKay4041</strain>
    </source>
</reference>
<dbReference type="GO" id="GO:0032012">
    <property type="term" value="P:regulation of ARF protein signal transduction"/>
    <property type="evidence" value="ECO:0007669"/>
    <property type="project" value="InterPro"/>
</dbReference>
<keyword evidence="7" id="KW-0539">Nucleus</keyword>
<feature type="compositionally biased region" description="Polar residues" evidence="9">
    <location>
        <begin position="1219"/>
        <end position="1249"/>
    </location>
</feature>
<feature type="domain" description="SEC7" evidence="11">
    <location>
        <begin position="1594"/>
        <end position="1743"/>
    </location>
</feature>
<evidence type="ECO:0000256" key="4">
    <source>
        <dbReference type="ARBA" id="ARBA00022833"/>
    </source>
</evidence>
<dbReference type="Gene3D" id="3.30.50.10">
    <property type="entry name" value="Erythroid Transcription Factor GATA-1, subunit A"/>
    <property type="match status" value="1"/>
</dbReference>
<dbReference type="SUPFAM" id="SSF57716">
    <property type="entry name" value="Glucocorticoid receptor-like (DNA-binding domain)"/>
    <property type="match status" value="1"/>
</dbReference>
<dbReference type="SUPFAM" id="SSF48425">
    <property type="entry name" value="Sec7 domain"/>
    <property type="match status" value="1"/>
</dbReference>
<feature type="region of interest" description="Disordered" evidence="9">
    <location>
        <begin position="43"/>
        <end position="71"/>
    </location>
</feature>
<feature type="region of interest" description="Disordered" evidence="9">
    <location>
        <begin position="1478"/>
        <end position="1550"/>
    </location>
</feature>
<feature type="compositionally biased region" description="Polar residues" evidence="9">
    <location>
        <begin position="1147"/>
        <end position="1156"/>
    </location>
</feature>
<feature type="compositionally biased region" description="Low complexity" evidence="9">
    <location>
        <begin position="1538"/>
        <end position="1549"/>
    </location>
</feature>
<evidence type="ECO:0000313" key="13">
    <source>
        <dbReference type="Proteomes" id="UP000242287"/>
    </source>
</evidence>
<dbReference type="PROSITE" id="PS50114">
    <property type="entry name" value="GATA_ZN_FINGER_2"/>
    <property type="match status" value="1"/>
</dbReference>
<accession>A0A2A9N6T5</accession>
<gene>
    <name evidence="12" type="ORF">AMATHDRAFT_184519</name>
</gene>
<dbReference type="GO" id="GO:0000981">
    <property type="term" value="F:DNA-binding transcription factor activity, RNA polymerase II-specific"/>
    <property type="evidence" value="ECO:0007669"/>
    <property type="project" value="TreeGrafter"/>
</dbReference>
<keyword evidence="3 8" id="KW-0863">Zinc-finger</keyword>
<feature type="region of interest" description="Disordered" evidence="9">
    <location>
        <begin position="1768"/>
        <end position="1793"/>
    </location>
</feature>
<dbReference type="GO" id="GO:0005634">
    <property type="term" value="C:nucleus"/>
    <property type="evidence" value="ECO:0007669"/>
    <property type="project" value="UniProtKB-SubCell"/>
</dbReference>
<dbReference type="GO" id="GO:0000978">
    <property type="term" value="F:RNA polymerase II cis-regulatory region sequence-specific DNA binding"/>
    <property type="evidence" value="ECO:0007669"/>
    <property type="project" value="TreeGrafter"/>
</dbReference>
<evidence type="ECO:0008006" key="14">
    <source>
        <dbReference type="Google" id="ProtNLM"/>
    </source>
</evidence>
<keyword evidence="5" id="KW-0805">Transcription regulation</keyword>
<protein>
    <recommendedName>
        <fullName evidence="14">SEC7 domain-containing protein</fullName>
    </recommendedName>
</protein>
<evidence type="ECO:0000256" key="1">
    <source>
        <dbReference type="ARBA" id="ARBA00004123"/>
    </source>
</evidence>
<feature type="region of interest" description="Disordered" evidence="9">
    <location>
        <begin position="1011"/>
        <end position="1096"/>
    </location>
</feature>
<feature type="compositionally biased region" description="Polar residues" evidence="9">
    <location>
        <begin position="172"/>
        <end position="206"/>
    </location>
</feature>
<dbReference type="PROSITE" id="PS00344">
    <property type="entry name" value="GATA_ZN_FINGER_1"/>
    <property type="match status" value="1"/>
</dbReference>
<name>A0A2A9N6T5_9AGAR</name>
<dbReference type="Pfam" id="PF15410">
    <property type="entry name" value="PH_9"/>
    <property type="match status" value="1"/>
</dbReference>
<feature type="compositionally biased region" description="Polar residues" evidence="9">
    <location>
        <begin position="1033"/>
        <end position="1047"/>
    </location>
</feature>
<feature type="compositionally biased region" description="Basic and acidic residues" evidence="9">
    <location>
        <begin position="1158"/>
        <end position="1168"/>
    </location>
</feature>
<evidence type="ECO:0000256" key="6">
    <source>
        <dbReference type="ARBA" id="ARBA00023163"/>
    </source>
</evidence>
<dbReference type="PRINTS" id="PR00619">
    <property type="entry name" value="GATAZNFINGER"/>
</dbReference>
<sequence length="2335" mass="255329">MSLHASSSWSPTSSPILESTISQNCLATSTSCLSTETRNVSPTIMVQPSHTPPSSSKSIPAVSQSDHTSNVQNLSTTDWSHIFSIPVNHSVLNSLRTNTACSPLPTTVDSAPSSLSASLRSNCESHGTSIIESTRSNATPWLHTRPYRNIPTFPSTLPSSNTSLPQVYMNKSGASRGQSVQGKRTAQQYQTTGSLASPSPMRQTDQKNVSMGLHSHGASFLHKTIHTSIEHPSSFAFPDEQSDSGLPPSLWMSPISPSTPTTPTNHSMLNTTSTILDPTFSQRSTISHSPISPTSPNVDSKSTLFTEIFTDDIFGPQSASLSPNTTSPFTSPRVAGSPVLQSAEVDADPDKLAKEDPLATQVWRMYARTKATLPHAQRMENLTWRMMALVLKKKKEDEEVRVMDKTKVSTDEMNNQPFQNSIISEKMENKVDAKQRGRRIDKGKAKIRVMGFDGRCQDVTEEQDVVPMDWRAMSRSRSRISMDWRPTSRSRSRPPESTISVDHLGISGIGYDSRYSMGSDRSGAFHKAELVPDKITSPKTFPSSSNMAAPSVNLVQGHRKDSTQPNHFEASVIYESEPGTISSPFAQYDSERYMNLVTTSSPNFTPSSLPSTSLHGLVHGSASEQRSFPRHVRKTSFDHTVSKDGILQGISGRHQVNGKPLSPDSLLGQKRRAEAPHHDSMLRADPSNLDITQPDITLEKSPYERNDQFPSTPFDFSFPPYEGLFSLPPSTTMTPEHSDINIKRIPIAQAYAPSSSSTNGSFPTIVVPDQGSSSAAAATSVVMAEEYPQLNTATHPDLDDSLLDYGQLIGLVFPSLDSTGELNPTTYTHVDPTQILSVSHDKGMTSSFHKLNSSNDTWSHGMSSSVRASPEPHIATSSASTPSTCDGILVGQDISIGGSGSARSISQQQRKYLSLKMGIQEIRKRNTSSEVIEPHNGPEMGERETGSRSNKGSGEEADQSPTLCTNCQTTNTPLWRRNPEGQPLCNACGLFYKLHGVVRPLSLKTDVIKKRNRASGSASNSSRKSVSALPKIASSTARPRSQSNSALSGLGRAANPSIREDTGATSVSLALKRQRRTSSSLHTPEGIDHPMRRPRNGHDFEQALRYEGTVKIKEGVDVGSLGLDTTPNSSFAAASYRAPPVTPTPPSGSDNHSASAMSEERDIPEQHPNRRSIYRSSGTSSSPDLATLVRRAKERGVVNVNVNHPRETHRNSSPPPLPQTQIRQPISNNTRSRSSASLNHPNATASPKSIVSREKLTRGLLADVGPEWFVSSQSTLKEGNSKSTKTSVRQKTTALLGKMLGQGNSREKMLFQKSVLFNVPYSAQSTMPFELDSNVDTVRPSIPEFSNSADRSMPPQKLDQGPNNNDRIYQDSAVLAPSGLMGRVLSVSTSSKRRSMSVGDVNLKRYTSEVHQASSNTGWEDTTLNGIINDFKGQLSSLDPVSCTALDLHDPASLARQTHSGVLLSSQEEPSKPLLEVFPNTHWHNGLPSTNEPDPNSSEPSPIVPPRKSSLQIPNRSSISPTFSRSFAPRASNSSMMRDTPPTTRPLDPTHLRVLHRSTASNSEPSLVPYRDSTYTSSLSASSRHEFFANEVIPTRLSSELSGGNNDIEGRGKELAQRCWDEDETFLAREKIAEWLGGQGKINRVTLRYYTAFFDLSGLRLDLAFRRLCSKLYIKGETQQVDRILEEFSKRYWECNSGSLFGNAGIVHAVTYSLLLLNTDLHVADLTTHMSRSQFVRNTLTAIQMQLQSQSPHISSINEFTSVGWNGGGPRATGLGDTEPTQSPKRSDSTASWNSVSRDALMAYPLPPTTSQVPSDKLTINDNASLIHDIGGFEPKSAGAPPSYDRAWECEMEILLKEMYIAIRAQQILQPVNSGARPSGTPSLSGGIHRNRSLRNQPDRLTILKRGSIRGLQSIISQSATSPYSSNSSVDGRVSPSPSFATSIHELHCSSSSFLTPTLGFASNLSHTIIRETREDDTHSVSSQHSTSTSISIADEELALLGAPWAKEGILCRKQYWESTGKRARDKSWLDVFIVIQRGELSMFTFGGETSLGLGGVLGGGNWLANARPVGTVHLAHSLAHALPPPGYNRQRPHCMVLTLANGGVFFFQAGTEELVNEWVSTCNYWAARTSKEPLAGGVSNMEYGWNRVGDSAVSVNIHSDNESNREVDHMDTMSVRSGRSSRSRFGWRDGVVTVRQGHSPWADRTIINDWRAPLPPAVSSTHDEETQLEALRKHVITLKRDLEHHNELREPMTSLYQPRSMNALKAQSNWEKKSQYLLTEIVKYDSYIDSLQHAMSLRLKKRGEKALERALNGATPTGPDVHAALIPDNKGQSQ</sequence>
<feature type="region of interest" description="Disordered" evidence="9">
    <location>
        <begin position="2313"/>
        <end position="2335"/>
    </location>
</feature>
<dbReference type="GO" id="GO:0008270">
    <property type="term" value="F:zinc ion binding"/>
    <property type="evidence" value="ECO:0007669"/>
    <property type="project" value="UniProtKB-KW"/>
</dbReference>
<comment type="subcellular location">
    <subcellularLocation>
        <location evidence="1">Nucleus</location>
    </subcellularLocation>
</comment>
<feature type="compositionally biased region" description="Basic and acidic residues" evidence="9">
    <location>
        <begin position="1085"/>
        <end position="1096"/>
    </location>
</feature>
<feature type="compositionally biased region" description="Basic and acidic residues" evidence="9">
    <location>
        <begin position="671"/>
        <end position="682"/>
    </location>
</feature>
<dbReference type="PANTHER" id="PTHR10071:SF281">
    <property type="entry name" value="BOX A-BINDING FACTOR-RELATED"/>
    <property type="match status" value="1"/>
</dbReference>
<dbReference type="InterPro" id="IPR000904">
    <property type="entry name" value="Sec7_dom"/>
</dbReference>
<feature type="region of interest" description="Disordered" evidence="9">
    <location>
        <begin position="924"/>
        <end position="965"/>
    </location>
</feature>
<evidence type="ECO:0000256" key="8">
    <source>
        <dbReference type="PROSITE-ProRule" id="PRU00094"/>
    </source>
</evidence>
<dbReference type="InterPro" id="IPR000679">
    <property type="entry name" value="Znf_GATA"/>
</dbReference>